<comment type="cofactor">
    <cofactor evidence="1">
        <name>Mg(2+)</name>
        <dbReference type="ChEBI" id="CHEBI:18420"/>
    </cofactor>
</comment>
<dbReference type="GO" id="GO:0043139">
    <property type="term" value="F:5'-3' DNA helicase activity"/>
    <property type="evidence" value="ECO:0007669"/>
    <property type="project" value="UniProtKB-EC"/>
</dbReference>
<organism evidence="3 4">
    <name type="scientific">Favolaschia claudopus</name>
    <dbReference type="NCBI Taxonomy" id="2862362"/>
    <lineage>
        <taxon>Eukaryota</taxon>
        <taxon>Fungi</taxon>
        <taxon>Dikarya</taxon>
        <taxon>Basidiomycota</taxon>
        <taxon>Agaricomycotina</taxon>
        <taxon>Agaricomycetes</taxon>
        <taxon>Agaricomycetidae</taxon>
        <taxon>Agaricales</taxon>
        <taxon>Marasmiineae</taxon>
        <taxon>Mycenaceae</taxon>
        <taxon>Favolaschia</taxon>
    </lineage>
</organism>
<comment type="caution">
    <text evidence="3">The sequence shown here is derived from an EMBL/GenBank/DDBJ whole genome shotgun (WGS) entry which is preliminary data.</text>
</comment>
<comment type="catalytic activity">
    <reaction evidence="1">
        <text>ATP + H2O = ADP + phosphate + H(+)</text>
        <dbReference type="Rhea" id="RHEA:13065"/>
        <dbReference type="ChEBI" id="CHEBI:15377"/>
        <dbReference type="ChEBI" id="CHEBI:15378"/>
        <dbReference type="ChEBI" id="CHEBI:30616"/>
        <dbReference type="ChEBI" id="CHEBI:43474"/>
        <dbReference type="ChEBI" id="CHEBI:456216"/>
        <dbReference type="EC" id="5.6.2.3"/>
    </reaction>
</comment>
<dbReference type="EC" id="5.6.2.3" evidence="1"/>
<dbReference type="InterPro" id="IPR051055">
    <property type="entry name" value="PIF1_helicase"/>
</dbReference>
<evidence type="ECO:0000256" key="1">
    <source>
        <dbReference type="RuleBase" id="RU363044"/>
    </source>
</evidence>
<dbReference type="GO" id="GO:0005524">
    <property type="term" value="F:ATP binding"/>
    <property type="evidence" value="ECO:0007669"/>
    <property type="project" value="UniProtKB-KW"/>
</dbReference>
<dbReference type="EMBL" id="JAWWNJ010000081">
    <property type="protein sequence ID" value="KAK7001750.1"/>
    <property type="molecule type" value="Genomic_DNA"/>
</dbReference>
<evidence type="ECO:0000259" key="2">
    <source>
        <dbReference type="Pfam" id="PF05970"/>
    </source>
</evidence>
<dbReference type="Proteomes" id="UP001362999">
    <property type="component" value="Unassembled WGS sequence"/>
</dbReference>
<accession>A0AAW0A645</accession>
<feature type="domain" description="DNA helicase Pif1-like DEAD-box helicase" evidence="2">
    <location>
        <begin position="14"/>
        <end position="171"/>
    </location>
</feature>
<dbReference type="PANTHER" id="PTHR47642">
    <property type="entry name" value="ATP-DEPENDENT DNA HELICASE"/>
    <property type="match status" value="1"/>
</dbReference>
<dbReference type="Pfam" id="PF05970">
    <property type="entry name" value="PIF1"/>
    <property type="match status" value="1"/>
</dbReference>
<dbReference type="GO" id="GO:0006310">
    <property type="term" value="P:DNA recombination"/>
    <property type="evidence" value="ECO:0007669"/>
    <property type="project" value="UniProtKB-KW"/>
</dbReference>
<dbReference type="GO" id="GO:0006281">
    <property type="term" value="P:DNA repair"/>
    <property type="evidence" value="ECO:0007669"/>
    <property type="project" value="UniProtKB-KW"/>
</dbReference>
<feature type="non-terminal residue" evidence="3">
    <location>
        <position position="1"/>
    </location>
</feature>
<dbReference type="AlphaFoldDB" id="A0AAW0A645"/>
<name>A0AAW0A645_9AGAR</name>
<proteinExistence type="inferred from homology"/>
<gene>
    <name evidence="3" type="ORF">R3P38DRAFT_3609283</name>
</gene>
<dbReference type="InterPro" id="IPR027417">
    <property type="entry name" value="P-loop_NTPase"/>
</dbReference>
<keyword evidence="1" id="KW-0067">ATP-binding</keyword>
<dbReference type="CDD" id="cd18809">
    <property type="entry name" value="SF1_C_RecD"/>
    <property type="match status" value="1"/>
</dbReference>
<keyword evidence="1" id="KW-0227">DNA damage</keyword>
<keyword evidence="4" id="KW-1185">Reference proteome</keyword>
<dbReference type="Gene3D" id="3.40.50.300">
    <property type="entry name" value="P-loop containing nucleotide triphosphate hydrolases"/>
    <property type="match status" value="1"/>
</dbReference>
<keyword evidence="1" id="KW-0233">DNA recombination</keyword>
<evidence type="ECO:0000313" key="4">
    <source>
        <dbReference type="Proteomes" id="UP001362999"/>
    </source>
</evidence>
<dbReference type="GO" id="GO:0000723">
    <property type="term" value="P:telomere maintenance"/>
    <property type="evidence" value="ECO:0007669"/>
    <property type="project" value="InterPro"/>
</dbReference>
<keyword evidence="1" id="KW-0378">Hydrolase</keyword>
<protein>
    <recommendedName>
        <fullName evidence="1">ATP-dependent DNA helicase</fullName>
        <ecNumber evidence="1">5.6.2.3</ecNumber>
    </recommendedName>
</protein>
<dbReference type="InterPro" id="IPR010285">
    <property type="entry name" value="DNA_helicase_pif1-like_DEAD"/>
</dbReference>
<reference evidence="3 4" key="1">
    <citation type="journal article" date="2024" name="J Genomics">
        <title>Draft genome sequencing and assembly of Favolaschia claudopus CIRM-BRFM 2984 isolated from oak limbs.</title>
        <authorList>
            <person name="Navarro D."/>
            <person name="Drula E."/>
            <person name="Chaduli D."/>
            <person name="Cazenave R."/>
            <person name="Ahrendt S."/>
            <person name="Wang J."/>
            <person name="Lipzen A."/>
            <person name="Daum C."/>
            <person name="Barry K."/>
            <person name="Grigoriev I.V."/>
            <person name="Favel A."/>
            <person name="Rosso M.N."/>
            <person name="Martin F."/>
        </authorList>
    </citation>
    <scope>NUCLEOTIDE SEQUENCE [LARGE SCALE GENOMIC DNA]</scope>
    <source>
        <strain evidence="3 4">CIRM-BRFM 2984</strain>
    </source>
</reference>
<sequence>IVELIIQEFNLRSNPEQLRAFNLIARHFVSGSQEQLLLYIAGVGGSGKSFVIHAVVELFKRCGMSDKLLLSAPTGCAAVLIDGFTIHALTFLPKKKDEKPGMHTAELNAIWKNVRYLILDEISMVSAPLLADICNRLNEALGERLIGVDALFGDINVILLGDMGQLRPVNSPSLFSRELVNQISPNVRETTAGVGSLYGAWIWREFRKVVILRKNFRSLGDPAYTNLLARVRLGKAWDGNQPLTSDQLGVGPNYLISDFQVLQSRQLQRLPLAEREMFADAPIICSTKLVRDFINRRLTLNHAQNTRTEVHDYHARDKFSGLDLTEALSQCAWQMRSTDTDDALGKLPLSIGMRVMVTENLALKISVVNGAEGVLREIHYSTDSKGRRYADCAYVEIPGSNFNMDGRDKDIVPIVPFTSYFRYKSKSGRSFPITRKQLPLLPAYAFTDYKAQGKSLRRVIVDLNGARSLQSLYVMISRATSLKSVAVLRNFTSRTLYGRLGEEFRDELARLERLDAITRIEYEASTSDMDTSE</sequence>
<dbReference type="SUPFAM" id="SSF52540">
    <property type="entry name" value="P-loop containing nucleoside triphosphate hydrolases"/>
    <property type="match status" value="2"/>
</dbReference>
<dbReference type="GO" id="GO:0016787">
    <property type="term" value="F:hydrolase activity"/>
    <property type="evidence" value="ECO:0007669"/>
    <property type="project" value="UniProtKB-KW"/>
</dbReference>
<evidence type="ECO:0000313" key="3">
    <source>
        <dbReference type="EMBL" id="KAK7001750.1"/>
    </source>
</evidence>
<comment type="similarity">
    <text evidence="1">Belongs to the helicase family.</text>
</comment>
<keyword evidence="1" id="KW-0547">Nucleotide-binding</keyword>
<keyword evidence="1" id="KW-0234">DNA repair</keyword>
<keyword evidence="1 3" id="KW-0347">Helicase</keyword>